<sequence length="93" mass="10327">MFSKLIPVTLIVLLSACGATQAPPYQKDRSPEARDQYSGVEGMMQYQKDQSYLARQELADKCAQAKVDLAIAEEDKNTSEIEKQKAIISNTCL</sequence>
<evidence type="ECO:0000256" key="1">
    <source>
        <dbReference type="SAM" id="SignalP"/>
    </source>
</evidence>
<evidence type="ECO:0008006" key="4">
    <source>
        <dbReference type="Google" id="ProtNLM"/>
    </source>
</evidence>
<feature type="chain" id="PRO_5047513984" description="Lipoprotein" evidence="1">
    <location>
        <begin position="23"/>
        <end position="93"/>
    </location>
</feature>
<name>A0ABM6LSN2_9GAMM</name>
<keyword evidence="3" id="KW-1185">Reference proteome</keyword>
<feature type="signal peptide" evidence="1">
    <location>
        <begin position="1"/>
        <end position="22"/>
    </location>
</feature>
<accession>A0ABM6LSN2</accession>
<gene>
    <name evidence="2" type="ORF">CEW91_05315</name>
</gene>
<dbReference type="EMBL" id="CP022133">
    <property type="protein sequence ID" value="ASG65589.1"/>
    <property type="molecule type" value="Genomic_DNA"/>
</dbReference>
<dbReference type="Proteomes" id="UP000197717">
    <property type="component" value="Chromosome"/>
</dbReference>
<protein>
    <recommendedName>
        <fullName evidence="4">Lipoprotein</fullName>
    </recommendedName>
</protein>
<evidence type="ECO:0000313" key="2">
    <source>
        <dbReference type="EMBL" id="ASG65589.1"/>
    </source>
</evidence>
<reference evidence="2 3" key="1">
    <citation type="submission" date="2017-06" db="EMBL/GenBank/DDBJ databases">
        <title>Complete genome sequence of Idiomarina piscisalsi strain 10PY1A isolated from soil of Soudi Arabia.</title>
        <authorList>
            <person name="Kim M.-C."/>
            <person name="Jung B.K."/>
            <person name="Budiyanto F."/>
            <person name="Nzila A."/>
            <person name="Shin J.-H."/>
        </authorList>
    </citation>
    <scope>NUCLEOTIDE SEQUENCE [LARGE SCALE GENOMIC DNA]</scope>
    <source>
        <strain evidence="2 3">10PY1A</strain>
    </source>
</reference>
<dbReference type="PROSITE" id="PS51257">
    <property type="entry name" value="PROKAR_LIPOPROTEIN"/>
    <property type="match status" value="1"/>
</dbReference>
<evidence type="ECO:0000313" key="3">
    <source>
        <dbReference type="Proteomes" id="UP000197717"/>
    </source>
</evidence>
<keyword evidence="1" id="KW-0732">Signal</keyword>
<dbReference type="RefSeq" id="WP_088767995.1">
    <property type="nucleotide sequence ID" value="NZ_CP022133.1"/>
</dbReference>
<proteinExistence type="predicted"/>
<organism evidence="2 3">
    <name type="scientific">Idiomarina piscisalsi</name>
    <dbReference type="NCBI Taxonomy" id="1096243"/>
    <lineage>
        <taxon>Bacteria</taxon>
        <taxon>Pseudomonadati</taxon>
        <taxon>Pseudomonadota</taxon>
        <taxon>Gammaproteobacteria</taxon>
        <taxon>Alteromonadales</taxon>
        <taxon>Idiomarinaceae</taxon>
        <taxon>Idiomarina</taxon>
    </lineage>
</organism>